<accession>A0A9D9IV37</accession>
<dbReference type="InterPro" id="IPR023214">
    <property type="entry name" value="HAD_sf"/>
</dbReference>
<sequence length="201" mass="22940">MIKNIVFDFGGVLLDWNPRYLYNDYFKDGREMEYFLANICTLERNSELDRGVPFQEWVAKYQAMFPQYSEAIALYHTGWPKMLRDSIPEGTALLEDLKSKGYSIYGLTNWSAETIGFAYGRFGFFKDFDGIVVSGEEKVTKPDPEIFRILLDRYGLDAGECVFLDDSPVNVAAAASLGFNAVLFDDIGRVRAELDMVLNRK</sequence>
<gene>
    <name evidence="1" type="ORF">IAB80_08400</name>
</gene>
<reference evidence="1" key="1">
    <citation type="submission" date="2020-10" db="EMBL/GenBank/DDBJ databases">
        <authorList>
            <person name="Gilroy R."/>
        </authorList>
    </citation>
    <scope>NUCLEOTIDE SEQUENCE</scope>
    <source>
        <strain evidence="1">2478</strain>
    </source>
</reference>
<dbReference type="EMBL" id="JADILZ010000079">
    <property type="protein sequence ID" value="MBO8478890.1"/>
    <property type="molecule type" value="Genomic_DNA"/>
</dbReference>
<dbReference type="SFLD" id="SFLDG01129">
    <property type="entry name" value="C1.5:_HAD__Beta-PGM__Phosphata"/>
    <property type="match status" value="1"/>
</dbReference>
<dbReference type="PANTHER" id="PTHR43611">
    <property type="entry name" value="ALPHA-D-GLUCOSE 1-PHOSPHATE PHOSPHATASE"/>
    <property type="match status" value="1"/>
</dbReference>
<dbReference type="Pfam" id="PF00702">
    <property type="entry name" value="Hydrolase"/>
    <property type="match status" value="1"/>
</dbReference>
<dbReference type="CDD" id="cd02603">
    <property type="entry name" value="HAD_sEH-N_like"/>
    <property type="match status" value="1"/>
</dbReference>
<dbReference type="NCBIfam" id="TIGR01509">
    <property type="entry name" value="HAD-SF-IA-v3"/>
    <property type="match status" value="1"/>
</dbReference>
<dbReference type="AlphaFoldDB" id="A0A9D9IV37"/>
<dbReference type="Gene3D" id="3.40.50.1000">
    <property type="entry name" value="HAD superfamily/HAD-like"/>
    <property type="match status" value="1"/>
</dbReference>
<dbReference type="InterPro" id="IPR036412">
    <property type="entry name" value="HAD-like_sf"/>
</dbReference>
<dbReference type="PANTHER" id="PTHR43611:SF3">
    <property type="entry name" value="FLAVIN MONONUCLEOTIDE HYDROLASE 1, CHLOROPLATIC"/>
    <property type="match status" value="1"/>
</dbReference>
<comment type="caution">
    <text evidence="1">The sequence shown here is derived from an EMBL/GenBank/DDBJ whole genome shotgun (WGS) entry which is preliminary data.</text>
</comment>
<protein>
    <submittedName>
        <fullName evidence="1">HAD family phosphatase</fullName>
    </submittedName>
</protein>
<dbReference type="InterPro" id="IPR006439">
    <property type="entry name" value="HAD-SF_hydro_IA"/>
</dbReference>
<dbReference type="Gene3D" id="1.10.150.240">
    <property type="entry name" value="Putative phosphatase, domain 2"/>
    <property type="match status" value="1"/>
</dbReference>
<reference evidence="1" key="2">
    <citation type="journal article" date="2021" name="PeerJ">
        <title>Extensive microbial diversity within the chicken gut microbiome revealed by metagenomics and culture.</title>
        <authorList>
            <person name="Gilroy R."/>
            <person name="Ravi A."/>
            <person name="Getino M."/>
            <person name="Pursley I."/>
            <person name="Horton D.L."/>
            <person name="Alikhan N.F."/>
            <person name="Baker D."/>
            <person name="Gharbi K."/>
            <person name="Hall N."/>
            <person name="Watson M."/>
            <person name="Adriaenssens E.M."/>
            <person name="Foster-Nyarko E."/>
            <person name="Jarju S."/>
            <person name="Secka A."/>
            <person name="Antonio M."/>
            <person name="Oren A."/>
            <person name="Chaudhuri R.R."/>
            <person name="La Ragione R."/>
            <person name="Hildebrand F."/>
            <person name="Pallen M.J."/>
        </authorList>
    </citation>
    <scope>NUCLEOTIDE SEQUENCE</scope>
    <source>
        <strain evidence="1">2478</strain>
    </source>
</reference>
<dbReference type="SUPFAM" id="SSF56784">
    <property type="entry name" value="HAD-like"/>
    <property type="match status" value="1"/>
</dbReference>
<evidence type="ECO:0000313" key="2">
    <source>
        <dbReference type="Proteomes" id="UP000823771"/>
    </source>
</evidence>
<dbReference type="SFLD" id="SFLDS00003">
    <property type="entry name" value="Haloacid_Dehalogenase"/>
    <property type="match status" value="1"/>
</dbReference>
<name>A0A9D9IV37_9BACT</name>
<evidence type="ECO:0000313" key="1">
    <source>
        <dbReference type="EMBL" id="MBO8478890.1"/>
    </source>
</evidence>
<dbReference type="Proteomes" id="UP000823771">
    <property type="component" value="Unassembled WGS sequence"/>
</dbReference>
<dbReference type="InterPro" id="IPR023198">
    <property type="entry name" value="PGP-like_dom2"/>
</dbReference>
<organism evidence="1 2">
    <name type="scientific">Candidatus Cryptobacteroides excrementipullorum</name>
    <dbReference type="NCBI Taxonomy" id="2840761"/>
    <lineage>
        <taxon>Bacteria</taxon>
        <taxon>Pseudomonadati</taxon>
        <taxon>Bacteroidota</taxon>
        <taxon>Bacteroidia</taxon>
        <taxon>Bacteroidales</taxon>
        <taxon>Candidatus Cryptobacteroides</taxon>
    </lineage>
</organism>
<proteinExistence type="predicted"/>